<organism evidence="4 5">
    <name type="scientific">Brevibacterium salitolerans</name>
    <dbReference type="NCBI Taxonomy" id="1403566"/>
    <lineage>
        <taxon>Bacteria</taxon>
        <taxon>Bacillati</taxon>
        <taxon>Actinomycetota</taxon>
        <taxon>Actinomycetes</taxon>
        <taxon>Micrococcales</taxon>
        <taxon>Brevibacteriaceae</taxon>
        <taxon>Brevibacterium</taxon>
    </lineage>
</organism>
<evidence type="ECO:0000256" key="1">
    <source>
        <dbReference type="ARBA" id="ARBA00006611"/>
    </source>
</evidence>
<name>A0ABN2WVE9_9MICO</name>
<evidence type="ECO:0000256" key="2">
    <source>
        <dbReference type="SAM" id="MobiDB-lite"/>
    </source>
</evidence>
<dbReference type="NCBIfam" id="TIGR03819">
    <property type="entry name" value="heli_sec_ATPase"/>
    <property type="match status" value="1"/>
</dbReference>
<dbReference type="InterPro" id="IPR050921">
    <property type="entry name" value="T4SS_GSP_E_ATPase"/>
</dbReference>
<dbReference type="SUPFAM" id="SSF52540">
    <property type="entry name" value="P-loop containing nucleoside triphosphate hydrolases"/>
    <property type="match status" value="1"/>
</dbReference>
<evidence type="ECO:0000259" key="3">
    <source>
        <dbReference type="Pfam" id="PF00437"/>
    </source>
</evidence>
<dbReference type="Gene3D" id="3.40.50.300">
    <property type="entry name" value="P-loop containing nucleotide triphosphate hydrolases"/>
    <property type="match status" value="1"/>
</dbReference>
<evidence type="ECO:0000313" key="5">
    <source>
        <dbReference type="Proteomes" id="UP001500984"/>
    </source>
</evidence>
<dbReference type="InterPro" id="IPR022399">
    <property type="entry name" value="TadA-like_ATPase"/>
</dbReference>
<dbReference type="CDD" id="cd01130">
    <property type="entry name" value="VirB11-like_ATPase"/>
    <property type="match status" value="1"/>
</dbReference>
<proteinExistence type="inferred from homology"/>
<comment type="caution">
    <text evidence="4">The sequence shown here is derived from an EMBL/GenBank/DDBJ whole genome shotgun (WGS) entry which is preliminary data.</text>
</comment>
<keyword evidence="5" id="KW-1185">Reference proteome</keyword>
<dbReference type="InterPro" id="IPR027417">
    <property type="entry name" value="P-loop_NTPase"/>
</dbReference>
<dbReference type="PANTHER" id="PTHR30486:SF6">
    <property type="entry name" value="TYPE IV PILUS RETRACTATION ATPASE PILT"/>
    <property type="match status" value="1"/>
</dbReference>
<dbReference type="RefSeq" id="WP_344337087.1">
    <property type="nucleotide sequence ID" value="NZ_BAAAPZ010000008.1"/>
</dbReference>
<reference evidence="4 5" key="1">
    <citation type="journal article" date="2019" name="Int. J. Syst. Evol. Microbiol.">
        <title>The Global Catalogue of Microorganisms (GCM) 10K type strain sequencing project: providing services to taxonomists for standard genome sequencing and annotation.</title>
        <authorList>
            <consortium name="The Broad Institute Genomics Platform"/>
            <consortium name="The Broad Institute Genome Sequencing Center for Infectious Disease"/>
            <person name="Wu L."/>
            <person name="Ma J."/>
        </authorList>
    </citation>
    <scope>NUCLEOTIDE SEQUENCE [LARGE SCALE GENOMIC DNA]</scope>
    <source>
        <strain evidence="4 5">JCM 15900</strain>
    </source>
</reference>
<dbReference type="InterPro" id="IPR001482">
    <property type="entry name" value="T2SS/T4SS_dom"/>
</dbReference>
<gene>
    <name evidence="4" type="ORF">GCM10009823_20580</name>
</gene>
<dbReference type="EMBL" id="BAAAPZ010000008">
    <property type="protein sequence ID" value="GAA2098980.1"/>
    <property type="molecule type" value="Genomic_DNA"/>
</dbReference>
<sequence>MSAGGHAASAAGSGWLDPSLVAQVRDDLLDHPGPLTEAAVAQAVRRTGRVLGSAAMLELVGRLTAQLSGAGPLQPLLDRPGVTDVFVNGPQEVWADAGGGMEPVAMSLGAESDVRALAVRLSALGGRRLDDSSPLVDVRLPDGIRLNAVIPPLSGETTVMSFRVPRARGFTLEELQADGFVPPALVSLLEETLARRSNFLISGGTGSGKTALLGAMLSGADPGQRIIAVEDSRELVIAHPHVVQLASRQANVEGSGEVPMSMLVRNALRMRPDRLVVGEVRGAEVRDMLTALNTGHEGGCGTVHANTCAAVPARLEALGALAGMSAAAVHAQAASALDLLVHLRRSGGGAGAAVGGEAHTGRSGGDVAVARAEGRRDAAGSVGSGAGPRAGAVRERDCVWDAGRERGQDPAQDVDRSRGQDRARRQDRARGPGREIAEVAVPVVVEGTVRTQRVWDREQGFCAEGVTLLQRVFAERERS</sequence>
<evidence type="ECO:0000313" key="4">
    <source>
        <dbReference type="EMBL" id="GAA2098980.1"/>
    </source>
</evidence>
<feature type="domain" description="Bacterial type II secretion system protein E" evidence="3">
    <location>
        <begin position="68"/>
        <end position="332"/>
    </location>
</feature>
<dbReference type="Proteomes" id="UP001500984">
    <property type="component" value="Unassembled WGS sequence"/>
</dbReference>
<dbReference type="Gene3D" id="3.30.450.380">
    <property type="match status" value="1"/>
</dbReference>
<feature type="region of interest" description="Disordered" evidence="2">
    <location>
        <begin position="402"/>
        <end position="433"/>
    </location>
</feature>
<dbReference type="Pfam" id="PF00437">
    <property type="entry name" value="T2SSE"/>
    <property type="match status" value="1"/>
</dbReference>
<dbReference type="PANTHER" id="PTHR30486">
    <property type="entry name" value="TWITCHING MOTILITY PROTEIN PILT"/>
    <property type="match status" value="1"/>
</dbReference>
<accession>A0ABN2WVE9</accession>
<protein>
    <recommendedName>
        <fullName evidence="3">Bacterial type II secretion system protein E domain-containing protein</fullName>
    </recommendedName>
</protein>
<comment type="similarity">
    <text evidence="1">Belongs to the GSP E family.</text>
</comment>